<protein>
    <submittedName>
        <fullName evidence="2">HAP1 N-terminal domain-containing protein</fullName>
    </submittedName>
</protein>
<dbReference type="WBParaSite" id="HPBE_0000180801-mRNA-1">
    <property type="protein sequence ID" value="HPBE_0000180801-mRNA-1"/>
    <property type="gene ID" value="HPBE_0000180801"/>
</dbReference>
<accession>A0A183F6L6</accession>
<reference evidence="2" key="1">
    <citation type="submission" date="2019-09" db="UniProtKB">
        <authorList>
            <consortium name="WormBaseParasite"/>
        </authorList>
    </citation>
    <scope>IDENTIFICATION</scope>
</reference>
<dbReference type="Proteomes" id="UP000050761">
    <property type="component" value="Unassembled WGS sequence"/>
</dbReference>
<dbReference type="AlphaFoldDB" id="A0A183F6L6"/>
<sequence length="111" mass="12637">LQAYNEEADSLPADTSQLSDILEKVKTDSVNAENVLERAMFSRTVIEEQLEELAITTVTNTPPCQGIPRIKLVPIPIPKFSGQIWECEAFWSAFEYSVHTRNDMDDIYKMN</sequence>
<evidence type="ECO:0000313" key="2">
    <source>
        <dbReference type="WBParaSite" id="HPBE_0000180801-mRNA-1"/>
    </source>
</evidence>
<evidence type="ECO:0000313" key="1">
    <source>
        <dbReference type="Proteomes" id="UP000050761"/>
    </source>
</evidence>
<keyword evidence="1" id="KW-1185">Reference proteome</keyword>
<name>A0A183F6L6_HELPZ</name>
<organism evidence="1 2">
    <name type="scientific">Heligmosomoides polygyrus</name>
    <name type="common">Parasitic roundworm</name>
    <dbReference type="NCBI Taxonomy" id="6339"/>
    <lineage>
        <taxon>Eukaryota</taxon>
        <taxon>Metazoa</taxon>
        <taxon>Ecdysozoa</taxon>
        <taxon>Nematoda</taxon>
        <taxon>Chromadorea</taxon>
        <taxon>Rhabditida</taxon>
        <taxon>Rhabditina</taxon>
        <taxon>Rhabditomorpha</taxon>
        <taxon>Strongyloidea</taxon>
        <taxon>Heligmosomidae</taxon>
        <taxon>Heligmosomoides</taxon>
    </lineage>
</organism>
<proteinExistence type="predicted"/>